<sequence length="53" mass="6395">MKVVGFKIYSDWIEFGYSETLYSFFSTICYRLENSKWGSRFPILMNCYIISIF</sequence>
<name>A0A2N1J182_9BACT</name>
<dbReference type="RefSeq" id="WP_101185331.1">
    <property type="nucleotide sequence ID" value="NZ_CP031218.1"/>
</dbReference>
<evidence type="ECO:0000313" key="2">
    <source>
        <dbReference type="Proteomes" id="UP000233248"/>
    </source>
</evidence>
<dbReference type="EMBL" id="NXIF01000038">
    <property type="protein sequence ID" value="PKI80319.1"/>
    <property type="molecule type" value="Genomic_DNA"/>
</dbReference>
<dbReference type="Pfam" id="PF15601">
    <property type="entry name" value="Imm70"/>
    <property type="match status" value="1"/>
</dbReference>
<organism evidence="1 2">
    <name type="scientific">Malaciobacter halophilus</name>
    <dbReference type="NCBI Taxonomy" id="197482"/>
    <lineage>
        <taxon>Bacteria</taxon>
        <taxon>Pseudomonadati</taxon>
        <taxon>Campylobacterota</taxon>
        <taxon>Epsilonproteobacteria</taxon>
        <taxon>Campylobacterales</taxon>
        <taxon>Arcobacteraceae</taxon>
        <taxon>Malaciobacter</taxon>
    </lineage>
</organism>
<dbReference type="AlphaFoldDB" id="A0A2N1J182"/>
<evidence type="ECO:0000313" key="1">
    <source>
        <dbReference type="EMBL" id="PKI80319.1"/>
    </source>
</evidence>
<dbReference type="OrthoDB" id="5120820at2"/>
<proteinExistence type="predicted"/>
<keyword evidence="2" id="KW-1185">Reference proteome</keyword>
<gene>
    <name evidence="1" type="ORF">CP960_10245</name>
</gene>
<dbReference type="Proteomes" id="UP000233248">
    <property type="component" value="Unassembled WGS sequence"/>
</dbReference>
<accession>A0A2N1J182</accession>
<protein>
    <submittedName>
        <fullName evidence="1">Uncharacterized protein</fullName>
    </submittedName>
</protein>
<reference evidence="1 2" key="1">
    <citation type="submission" date="2017-09" db="EMBL/GenBank/DDBJ databases">
        <title>Genomics of the genus Arcobacter.</title>
        <authorList>
            <person name="Perez-Cataluna A."/>
            <person name="Figueras M.J."/>
            <person name="Salas-Masso N."/>
        </authorList>
    </citation>
    <scope>NUCLEOTIDE SEQUENCE [LARGE SCALE GENOMIC DNA]</scope>
    <source>
        <strain evidence="1 2">DSM 18005</strain>
    </source>
</reference>
<dbReference type="InterPro" id="IPR028185">
    <property type="entry name" value="Imm70"/>
</dbReference>
<comment type="caution">
    <text evidence="1">The sequence shown here is derived from an EMBL/GenBank/DDBJ whole genome shotgun (WGS) entry which is preliminary data.</text>
</comment>